<dbReference type="Proteomes" id="UP000542742">
    <property type="component" value="Unassembled WGS sequence"/>
</dbReference>
<dbReference type="Gene3D" id="3.30.450.20">
    <property type="entry name" value="PAS domain"/>
    <property type="match status" value="1"/>
</dbReference>
<dbReference type="InterPro" id="IPR001932">
    <property type="entry name" value="PPM-type_phosphatase-like_dom"/>
</dbReference>
<dbReference type="RefSeq" id="WP_184948969.1">
    <property type="nucleotide sequence ID" value="NZ_BOMC01000081.1"/>
</dbReference>
<evidence type="ECO:0000313" key="5">
    <source>
        <dbReference type="EMBL" id="MBB4689933.1"/>
    </source>
</evidence>
<dbReference type="InterPro" id="IPR036890">
    <property type="entry name" value="HATPase_C_sf"/>
</dbReference>
<feature type="domain" description="PPM-type phosphatase" evidence="4">
    <location>
        <begin position="182"/>
        <end position="401"/>
    </location>
</feature>
<dbReference type="SUPFAM" id="SSF52091">
    <property type="entry name" value="SpoIIaa-like"/>
    <property type="match status" value="1"/>
</dbReference>
<dbReference type="PROSITE" id="PS50801">
    <property type="entry name" value="STAS"/>
    <property type="match status" value="1"/>
</dbReference>
<dbReference type="Gene3D" id="3.30.565.10">
    <property type="entry name" value="Histidine kinase-like ATPase, C-terminal domain"/>
    <property type="match status" value="1"/>
</dbReference>
<dbReference type="EMBL" id="JACHMF010000001">
    <property type="protein sequence ID" value="MBB4689933.1"/>
    <property type="molecule type" value="Genomic_DNA"/>
</dbReference>
<dbReference type="InterPro" id="IPR013656">
    <property type="entry name" value="PAS_4"/>
</dbReference>
<dbReference type="InterPro" id="IPR035965">
    <property type="entry name" value="PAS-like_dom_sf"/>
</dbReference>
<evidence type="ECO:0000259" key="3">
    <source>
        <dbReference type="PROSITE" id="PS50801"/>
    </source>
</evidence>
<dbReference type="PROSITE" id="PS51746">
    <property type="entry name" value="PPM_2"/>
    <property type="match status" value="1"/>
</dbReference>
<dbReference type="GO" id="GO:0016791">
    <property type="term" value="F:phosphatase activity"/>
    <property type="evidence" value="ECO:0007669"/>
    <property type="project" value="TreeGrafter"/>
</dbReference>
<proteinExistence type="predicted"/>
<feature type="coiled-coil region" evidence="2">
    <location>
        <begin position="144"/>
        <end position="171"/>
    </location>
</feature>
<evidence type="ECO:0000313" key="6">
    <source>
        <dbReference type="Proteomes" id="UP000542742"/>
    </source>
</evidence>
<dbReference type="PANTHER" id="PTHR43156">
    <property type="entry name" value="STAGE II SPORULATION PROTEIN E-RELATED"/>
    <property type="match status" value="1"/>
</dbReference>
<keyword evidence="6" id="KW-1185">Reference proteome</keyword>
<dbReference type="InterPro" id="IPR036513">
    <property type="entry name" value="STAS_dom_sf"/>
</dbReference>
<dbReference type="Pfam" id="PF07228">
    <property type="entry name" value="SpoIIE"/>
    <property type="match status" value="1"/>
</dbReference>
<dbReference type="Gene3D" id="3.60.40.10">
    <property type="entry name" value="PPM-type phosphatase domain"/>
    <property type="match status" value="1"/>
</dbReference>
<protein>
    <submittedName>
        <fullName evidence="5">Anti-anti-sigma factor</fullName>
    </submittedName>
</protein>
<keyword evidence="2" id="KW-0175">Coiled coil</keyword>
<keyword evidence="1" id="KW-0378">Hydrolase</keyword>
<evidence type="ECO:0000256" key="1">
    <source>
        <dbReference type="ARBA" id="ARBA00022801"/>
    </source>
</evidence>
<dbReference type="Gene3D" id="3.30.750.24">
    <property type="entry name" value="STAS domain"/>
    <property type="match status" value="1"/>
</dbReference>
<dbReference type="SUPFAM" id="SSF55874">
    <property type="entry name" value="ATPase domain of HSP90 chaperone/DNA topoisomerase II/histidine kinase"/>
    <property type="match status" value="1"/>
</dbReference>
<accession>A0A7W7FXH2</accession>
<dbReference type="CDD" id="cd07043">
    <property type="entry name" value="STAS_anti-anti-sigma_factors"/>
    <property type="match status" value="1"/>
</dbReference>
<feature type="domain" description="STAS" evidence="3">
    <location>
        <begin position="568"/>
        <end position="651"/>
    </location>
</feature>
<dbReference type="Pfam" id="PF01740">
    <property type="entry name" value="STAS"/>
    <property type="match status" value="1"/>
</dbReference>
<comment type="caution">
    <text evidence="5">The sequence shown here is derived from an EMBL/GenBank/DDBJ whole genome shotgun (WGS) entry which is preliminary data.</text>
</comment>
<dbReference type="InterPro" id="IPR036457">
    <property type="entry name" value="PPM-type-like_dom_sf"/>
</dbReference>
<reference evidence="5 6" key="1">
    <citation type="submission" date="2020-08" db="EMBL/GenBank/DDBJ databases">
        <title>Sequencing the genomes of 1000 actinobacteria strains.</title>
        <authorList>
            <person name="Klenk H.-P."/>
        </authorList>
    </citation>
    <scope>NUCLEOTIDE SEQUENCE [LARGE SCALE GENOMIC DNA]</scope>
    <source>
        <strain evidence="5 6">DSM 45518</strain>
    </source>
</reference>
<dbReference type="InterPro" id="IPR002645">
    <property type="entry name" value="STAS_dom"/>
</dbReference>
<dbReference type="SUPFAM" id="SSF81606">
    <property type="entry name" value="PP2C-like"/>
    <property type="match status" value="1"/>
</dbReference>
<dbReference type="Pfam" id="PF13581">
    <property type="entry name" value="HATPase_c_2"/>
    <property type="match status" value="1"/>
</dbReference>
<sequence>MANDNGVPARTWDELVRQVGEPKDVLESLDELPLFFAACEGPDLIVVATNAASRAAYGKPEPVGKPVADFAFTMVGQELLENYYRVFAEGKPFNASAWRLNIDPSDPDSEIFINLVVNPWRYPDGRMRGIITWGSDVTEEVLAQRTAEARAAGAEQRLARAEQIVLDLQRNLLPDALPVLPQARLAAQYVVASTELQAGGDWFDAVAVGSGKVALVVGDVVGHGAAAAAAMAQLRTILREALQSGQGLADAVDRLDRFAATAASTRAATVCVAVLDPADGTLTWTARAHPPPLICTADQSVRYLHDGHGDPLGVGGSPTIVATTTLSLGEVLLLYTDGLIERPGETLDDGLARLARVTAAAAGTHGRTVPTSLPDRLCSLTVERITRTSYTDDVTVLAAHRLPTPTPPLDFDVPARPDELPGLRDAVGSWLDALGGRPDDRMALTLAAYEAAANAVDHAYDELIGDRRDPGRIRLHVTLDNDGRVTAQVSDDGHWRAPGGGGGGRGLALIRACTDDMQLDRRDTGTTVTLHRRIVHPTVVGRTDTTPPGPGPAPHSFDIAITRREPTVLSVRGPIDATTVHLLRTAVTTQATQNGVLDLTDVTFLASAGVQLLHELAARDGLRLVAPATSTAHRTLSLVALESLVIGSADG</sequence>
<dbReference type="SUPFAM" id="SSF55785">
    <property type="entry name" value="PYP-like sensor domain (PAS domain)"/>
    <property type="match status" value="1"/>
</dbReference>
<dbReference type="Pfam" id="PF08448">
    <property type="entry name" value="PAS_4"/>
    <property type="match status" value="1"/>
</dbReference>
<evidence type="ECO:0000259" key="4">
    <source>
        <dbReference type="PROSITE" id="PS51746"/>
    </source>
</evidence>
<dbReference type="CDD" id="cd16936">
    <property type="entry name" value="HATPase_RsbW-like"/>
    <property type="match status" value="1"/>
</dbReference>
<organism evidence="5 6">
    <name type="scientific">Paractinoplanes abujensis</name>
    <dbReference type="NCBI Taxonomy" id="882441"/>
    <lineage>
        <taxon>Bacteria</taxon>
        <taxon>Bacillati</taxon>
        <taxon>Actinomycetota</taxon>
        <taxon>Actinomycetes</taxon>
        <taxon>Micromonosporales</taxon>
        <taxon>Micromonosporaceae</taxon>
        <taxon>Paractinoplanes</taxon>
    </lineage>
</organism>
<dbReference type="PANTHER" id="PTHR43156:SF2">
    <property type="entry name" value="STAGE II SPORULATION PROTEIN E"/>
    <property type="match status" value="1"/>
</dbReference>
<dbReference type="InterPro" id="IPR003594">
    <property type="entry name" value="HATPase_dom"/>
</dbReference>
<dbReference type="SMART" id="SM00331">
    <property type="entry name" value="PP2C_SIG"/>
    <property type="match status" value="1"/>
</dbReference>
<dbReference type="InterPro" id="IPR052016">
    <property type="entry name" value="Bact_Sigma-Reg"/>
</dbReference>
<name>A0A7W7FXH2_9ACTN</name>
<evidence type="ECO:0000256" key="2">
    <source>
        <dbReference type="SAM" id="Coils"/>
    </source>
</evidence>
<gene>
    <name evidence="5" type="ORF">BKA14_000081</name>
</gene>
<dbReference type="AlphaFoldDB" id="A0A7W7FXH2"/>